<sequence length="93" mass="10546">MASPYKCRFETPVIPEEDELDFADVPDNQKVLLRYGRLKSVQFQANTKERKIIKDASYDVVVNRKFADNASEAGVVAVWATEFRHLLQGSGVQ</sequence>
<organism evidence="1 2">
    <name type="scientific">Modicella reniformis</name>
    <dbReference type="NCBI Taxonomy" id="1440133"/>
    <lineage>
        <taxon>Eukaryota</taxon>
        <taxon>Fungi</taxon>
        <taxon>Fungi incertae sedis</taxon>
        <taxon>Mucoromycota</taxon>
        <taxon>Mortierellomycotina</taxon>
        <taxon>Mortierellomycetes</taxon>
        <taxon>Mortierellales</taxon>
        <taxon>Mortierellaceae</taxon>
        <taxon>Modicella</taxon>
    </lineage>
</organism>
<accession>A0A9P6MFG7</accession>
<gene>
    <name evidence="1" type="ORF">BGZ65_007759</name>
</gene>
<keyword evidence="2" id="KW-1185">Reference proteome</keyword>
<comment type="caution">
    <text evidence="1">The sequence shown here is derived from an EMBL/GenBank/DDBJ whole genome shotgun (WGS) entry which is preliminary data.</text>
</comment>
<reference evidence="1" key="1">
    <citation type="journal article" date="2020" name="Fungal Divers.">
        <title>Resolving the Mortierellaceae phylogeny through synthesis of multi-gene phylogenetics and phylogenomics.</title>
        <authorList>
            <person name="Vandepol N."/>
            <person name="Liber J."/>
            <person name="Desiro A."/>
            <person name="Na H."/>
            <person name="Kennedy M."/>
            <person name="Barry K."/>
            <person name="Grigoriev I.V."/>
            <person name="Miller A.N."/>
            <person name="O'Donnell K."/>
            <person name="Stajich J.E."/>
            <person name="Bonito G."/>
        </authorList>
    </citation>
    <scope>NUCLEOTIDE SEQUENCE</scope>
    <source>
        <strain evidence="1">MES-2147</strain>
    </source>
</reference>
<feature type="non-terminal residue" evidence="1">
    <location>
        <position position="93"/>
    </location>
</feature>
<proteinExistence type="predicted"/>
<dbReference type="Proteomes" id="UP000749646">
    <property type="component" value="Unassembled WGS sequence"/>
</dbReference>
<protein>
    <submittedName>
        <fullName evidence="1">Uncharacterized protein</fullName>
    </submittedName>
</protein>
<evidence type="ECO:0000313" key="1">
    <source>
        <dbReference type="EMBL" id="KAF9996667.1"/>
    </source>
</evidence>
<dbReference type="AlphaFoldDB" id="A0A9P6MFG7"/>
<evidence type="ECO:0000313" key="2">
    <source>
        <dbReference type="Proteomes" id="UP000749646"/>
    </source>
</evidence>
<name>A0A9P6MFG7_9FUNG</name>
<dbReference type="EMBL" id="JAAAHW010001128">
    <property type="protein sequence ID" value="KAF9996667.1"/>
    <property type="molecule type" value="Genomic_DNA"/>
</dbReference>